<feature type="domain" description="Multidrug resistance protein MdtA-like beta-barrel" evidence="4">
    <location>
        <begin position="198"/>
        <end position="280"/>
    </location>
</feature>
<dbReference type="InterPro" id="IPR058626">
    <property type="entry name" value="MdtA-like_b-barrel"/>
</dbReference>
<feature type="coiled-coil region" evidence="2">
    <location>
        <begin position="84"/>
        <end position="111"/>
    </location>
</feature>
<dbReference type="EMBL" id="FNRF01000004">
    <property type="protein sequence ID" value="SEA73682.1"/>
    <property type="molecule type" value="Genomic_DNA"/>
</dbReference>
<dbReference type="GO" id="GO:0005886">
    <property type="term" value="C:plasma membrane"/>
    <property type="evidence" value="ECO:0007669"/>
    <property type="project" value="TreeGrafter"/>
</dbReference>
<dbReference type="GO" id="GO:0030313">
    <property type="term" value="C:cell envelope"/>
    <property type="evidence" value="ECO:0007669"/>
    <property type="project" value="UniProtKB-SubCell"/>
</dbReference>
<keyword evidence="2" id="KW-0175">Coiled coil</keyword>
<dbReference type="Pfam" id="PF25944">
    <property type="entry name" value="Beta-barrel_RND"/>
    <property type="match status" value="1"/>
</dbReference>
<dbReference type="PANTHER" id="PTHR30158">
    <property type="entry name" value="ACRA/E-RELATED COMPONENT OF DRUG EFFLUX TRANSPORTER"/>
    <property type="match status" value="1"/>
</dbReference>
<sequence>MYVISAFLLTGCGNNQAGEEMGAQEFELLTIKQQDYAIKNTYPASIKGRQDIKIIPRVDGYLQGIHVKEGEKVRKGQILFTLDAVQYRAAVEQARANVEQMSALLAKAQQNFDNKKSLLDKKVVSDATFTDAKHDLAVAKANLAAAKAQLTIAQNNLSFTVLHSPSDGVIGKIPYRKGDYVGTTIQDGLTVVADNQKMYVYFSMTERRVMEYLAKYQSMDEAIKHMPQLSLQMASGQTYSQYGQVESVSGVVDEQTGAVSVRAVFDNANGLLLSGGTGQIILPAVKSKAIVIPQEATYEILNMVYVMKVVDGHTVATIVSVERQHNGKEYVVTDGLKPGDVIIAKGAGLVQEGTQVKVKK</sequence>
<dbReference type="PRINTS" id="PR01490">
    <property type="entry name" value="RTXTOXIND"/>
</dbReference>
<dbReference type="RefSeq" id="WP_175456373.1">
    <property type="nucleotide sequence ID" value="NZ_FNRF01000004.1"/>
</dbReference>
<feature type="domain" description="Multidrug resistance protein MdtA-like barrel-sandwich hybrid" evidence="3">
    <location>
        <begin position="52"/>
        <end position="192"/>
    </location>
</feature>
<dbReference type="Gene3D" id="2.40.30.170">
    <property type="match status" value="1"/>
</dbReference>
<comment type="similarity">
    <text evidence="1">Belongs to the membrane fusion protein (MFP) (TC 8.A.1) family.</text>
</comment>
<dbReference type="Proteomes" id="UP000182257">
    <property type="component" value="Unassembled WGS sequence"/>
</dbReference>
<dbReference type="GO" id="GO:0046677">
    <property type="term" value="P:response to antibiotic"/>
    <property type="evidence" value="ECO:0007669"/>
    <property type="project" value="TreeGrafter"/>
</dbReference>
<dbReference type="InterPro" id="IPR006143">
    <property type="entry name" value="RND_pump_MFP"/>
</dbReference>
<evidence type="ECO:0000313" key="6">
    <source>
        <dbReference type="Proteomes" id="UP000182257"/>
    </source>
</evidence>
<evidence type="ECO:0000256" key="1">
    <source>
        <dbReference type="ARBA" id="ARBA00009477"/>
    </source>
</evidence>
<dbReference type="GO" id="GO:0022857">
    <property type="term" value="F:transmembrane transporter activity"/>
    <property type="evidence" value="ECO:0007669"/>
    <property type="project" value="InterPro"/>
</dbReference>
<dbReference type="NCBIfam" id="TIGR01730">
    <property type="entry name" value="RND_mfp"/>
    <property type="match status" value="1"/>
</dbReference>
<dbReference type="PANTHER" id="PTHR30158:SF23">
    <property type="entry name" value="MULTIDRUG RESISTANCE PROTEIN MEXA"/>
    <property type="match status" value="1"/>
</dbReference>
<protein>
    <submittedName>
        <fullName evidence="5">Membrane fusion protein, multidrug efflux system</fullName>
    </submittedName>
</protein>
<dbReference type="AlphaFoldDB" id="A0A1H4DNA3"/>
<evidence type="ECO:0000259" key="3">
    <source>
        <dbReference type="Pfam" id="PF25917"/>
    </source>
</evidence>
<reference evidence="5 6" key="1">
    <citation type="submission" date="2016-10" db="EMBL/GenBank/DDBJ databases">
        <authorList>
            <person name="de Groot N.N."/>
        </authorList>
    </citation>
    <scope>NUCLEOTIDE SEQUENCE [LARGE SCALE GENOMIC DNA]</scope>
    <source>
        <strain evidence="5 6">D31d</strain>
    </source>
</reference>
<evidence type="ECO:0000313" key="5">
    <source>
        <dbReference type="EMBL" id="SEA73682.1"/>
    </source>
</evidence>
<proteinExistence type="inferred from homology"/>
<dbReference type="Gene3D" id="2.40.50.100">
    <property type="match status" value="1"/>
</dbReference>
<dbReference type="SUPFAM" id="SSF111369">
    <property type="entry name" value="HlyD-like secretion proteins"/>
    <property type="match status" value="1"/>
</dbReference>
<evidence type="ECO:0000256" key="2">
    <source>
        <dbReference type="SAM" id="Coils"/>
    </source>
</evidence>
<name>A0A1H4DNA3_XYLRU</name>
<organism evidence="5 6">
    <name type="scientific">Xylanibacter ruminicola</name>
    <name type="common">Prevotella ruminicola</name>
    <dbReference type="NCBI Taxonomy" id="839"/>
    <lineage>
        <taxon>Bacteria</taxon>
        <taxon>Pseudomonadati</taxon>
        <taxon>Bacteroidota</taxon>
        <taxon>Bacteroidia</taxon>
        <taxon>Bacteroidales</taxon>
        <taxon>Prevotellaceae</taxon>
        <taxon>Xylanibacter</taxon>
    </lineage>
</organism>
<accession>A0A1H4DNA3</accession>
<dbReference type="InterPro" id="IPR058625">
    <property type="entry name" value="MdtA-like_BSH"/>
</dbReference>
<dbReference type="Gene3D" id="1.10.287.470">
    <property type="entry name" value="Helix hairpin bin"/>
    <property type="match status" value="1"/>
</dbReference>
<gene>
    <name evidence="5" type="ORF">SAMN05216462_2405</name>
</gene>
<dbReference type="Gene3D" id="2.40.420.20">
    <property type="match status" value="1"/>
</dbReference>
<evidence type="ECO:0000259" key="4">
    <source>
        <dbReference type="Pfam" id="PF25944"/>
    </source>
</evidence>
<dbReference type="Pfam" id="PF25917">
    <property type="entry name" value="BSH_RND"/>
    <property type="match status" value="1"/>
</dbReference>